<feature type="compositionally biased region" description="Basic and acidic residues" evidence="1">
    <location>
        <begin position="414"/>
        <end position="426"/>
    </location>
</feature>
<evidence type="ECO:0000256" key="1">
    <source>
        <dbReference type="SAM" id="MobiDB-lite"/>
    </source>
</evidence>
<feature type="region of interest" description="Disordered" evidence="1">
    <location>
        <begin position="114"/>
        <end position="154"/>
    </location>
</feature>
<protein>
    <submittedName>
        <fullName evidence="2">Uncharacterized protein</fullName>
    </submittedName>
</protein>
<proteinExistence type="predicted"/>
<reference evidence="2" key="1">
    <citation type="submission" date="2020-11" db="EMBL/GenBank/DDBJ databases">
        <authorList>
            <person name="Tran Van P."/>
        </authorList>
    </citation>
    <scope>NUCLEOTIDE SEQUENCE</scope>
</reference>
<organism evidence="2">
    <name type="scientific">Cyprideis torosa</name>
    <dbReference type="NCBI Taxonomy" id="163714"/>
    <lineage>
        <taxon>Eukaryota</taxon>
        <taxon>Metazoa</taxon>
        <taxon>Ecdysozoa</taxon>
        <taxon>Arthropoda</taxon>
        <taxon>Crustacea</taxon>
        <taxon>Oligostraca</taxon>
        <taxon>Ostracoda</taxon>
        <taxon>Podocopa</taxon>
        <taxon>Podocopida</taxon>
        <taxon>Cytherocopina</taxon>
        <taxon>Cytheroidea</taxon>
        <taxon>Cytherideidae</taxon>
        <taxon>Cyprideis</taxon>
    </lineage>
</organism>
<dbReference type="AlphaFoldDB" id="A0A7R8WL52"/>
<gene>
    <name evidence="2" type="ORF">CTOB1V02_LOCUS8936</name>
</gene>
<feature type="region of interest" description="Disordered" evidence="1">
    <location>
        <begin position="340"/>
        <end position="426"/>
    </location>
</feature>
<feature type="compositionally biased region" description="Basic and acidic residues" evidence="1">
    <location>
        <begin position="350"/>
        <end position="359"/>
    </location>
</feature>
<evidence type="ECO:0000313" key="2">
    <source>
        <dbReference type="EMBL" id="CAD7231082.1"/>
    </source>
</evidence>
<feature type="compositionally biased region" description="Acidic residues" evidence="1">
    <location>
        <begin position="360"/>
        <end position="370"/>
    </location>
</feature>
<name>A0A7R8WL52_9CRUS</name>
<feature type="compositionally biased region" description="Basic and acidic residues" evidence="1">
    <location>
        <begin position="371"/>
        <end position="384"/>
    </location>
</feature>
<feature type="compositionally biased region" description="Polar residues" evidence="1">
    <location>
        <begin position="233"/>
        <end position="258"/>
    </location>
</feature>
<sequence length="426" mass="46077">MTGGGSDETVQLLSVEPDVEFLLSNEDDDSIDGSTVEPSLGEFEQLENALRKHKEEIRGEILQHSVFLRTCPDLGFVSPSSGCWPIEEIVKIKNPPPIIGGVYQRTPLLPVIPKPQVHFSSSPEGDPVREGRGRGSCVQPPTVSPASSSSAEGTPTLLRQALEHGSPLKLNNSMAAPTGRVLYEDDCIRIESTSAPLDDSLSSKDSEEEVICLDSPPSNGNAGKRKNDRSLPITGQNKRQSVERANQGSEPSVSSTNPVLPLMERTNQLSAAGGRGVIQRSSRTSDVPIKSAIMTIPIPTNPRVLGPKLNLIGQSQAPPTRFITIPVFRTLPFTAVVTSSVQATPPAPGRSERQRKEEVEVVDLTEEEEKEEKRETSREEERTEVTSTTGENATRTRKSPTATEVSSTTVSPPQRRDGEGDPCKKP</sequence>
<accession>A0A7R8WL52</accession>
<feature type="region of interest" description="Disordered" evidence="1">
    <location>
        <begin position="194"/>
        <end position="260"/>
    </location>
</feature>
<dbReference type="EMBL" id="OB663178">
    <property type="protein sequence ID" value="CAD7231082.1"/>
    <property type="molecule type" value="Genomic_DNA"/>
</dbReference>
<feature type="compositionally biased region" description="Polar residues" evidence="1">
    <location>
        <begin position="399"/>
        <end position="412"/>
    </location>
</feature>